<dbReference type="PANTHER" id="PTHR47585:SF2">
    <property type="entry name" value="DUF1446 DOMAIN PROTEIN (AFU_ORTHOLOGUE AFUA_6G11420)"/>
    <property type="match status" value="1"/>
</dbReference>
<dbReference type="PANTHER" id="PTHR47585">
    <property type="match status" value="1"/>
</dbReference>
<evidence type="ECO:0000259" key="2">
    <source>
        <dbReference type="Pfam" id="PF23544"/>
    </source>
</evidence>
<protein>
    <submittedName>
        <fullName evidence="3">Uncharacterized protein</fullName>
    </submittedName>
</protein>
<feature type="domain" description="AtuA-like ferredoxin-fold" evidence="2">
    <location>
        <begin position="238"/>
        <end position="329"/>
    </location>
</feature>
<sequence>MEICFAWIEGDEASDLLEKVIQSGKKFTSFIAGSTAIRNQVSFYYNLDVVAILDQIIIQRQGLNRVYVSNINSGNLPPTTKIGITTHGGFQGELHYFLFRHLLDKSQFHILKFYLNGSCSSDPQSKLGHRRLNAFLRSPAAKPRRSLENFLAHAVTLSCRATPGAVDARQAVPKPYYEYCVSIFPQDQLHHICHLPWQDTSIMISGPSDTVPFRHEQPLYETVTTFDLAVFVPTTCAPLGYVVHARSGDKGSDANVGLFFPVRYAGEWDWLRSMLTVDKVRSLLGKDAMGNRISRFELPNLSDDLDRGVTSSSTYDVLGKNVAEHLHCKYVYIPNRFLGRGRI</sequence>
<reference evidence="4" key="1">
    <citation type="journal article" date="2017" name="Genome Biol.">
        <title>Comparative genomics reveals high biological diversity and specific adaptations in the industrially and medically important fungal genus Aspergillus.</title>
        <authorList>
            <person name="de Vries R.P."/>
            <person name="Riley R."/>
            <person name="Wiebenga A."/>
            <person name="Aguilar-Osorio G."/>
            <person name="Amillis S."/>
            <person name="Uchima C.A."/>
            <person name="Anderluh G."/>
            <person name="Asadollahi M."/>
            <person name="Askin M."/>
            <person name="Barry K."/>
            <person name="Battaglia E."/>
            <person name="Bayram O."/>
            <person name="Benocci T."/>
            <person name="Braus-Stromeyer S.A."/>
            <person name="Caldana C."/>
            <person name="Canovas D."/>
            <person name="Cerqueira G.C."/>
            <person name="Chen F."/>
            <person name="Chen W."/>
            <person name="Choi C."/>
            <person name="Clum A."/>
            <person name="Dos Santos R.A."/>
            <person name="Damasio A.R."/>
            <person name="Diallinas G."/>
            <person name="Emri T."/>
            <person name="Fekete E."/>
            <person name="Flipphi M."/>
            <person name="Freyberg S."/>
            <person name="Gallo A."/>
            <person name="Gournas C."/>
            <person name="Habgood R."/>
            <person name="Hainaut M."/>
            <person name="Harispe M.L."/>
            <person name="Henrissat B."/>
            <person name="Hilden K.S."/>
            <person name="Hope R."/>
            <person name="Hossain A."/>
            <person name="Karabika E."/>
            <person name="Karaffa L."/>
            <person name="Karanyi Z."/>
            <person name="Krasevec N."/>
            <person name="Kuo A."/>
            <person name="Kusch H."/>
            <person name="LaButti K."/>
            <person name="Lagendijk E.L."/>
            <person name="Lapidus A."/>
            <person name="Levasseur A."/>
            <person name="Lindquist E."/>
            <person name="Lipzen A."/>
            <person name="Logrieco A.F."/>
            <person name="MacCabe A."/>
            <person name="Maekelae M.R."/>
            <person name="Malavazi I."/>
            <person name="Melin P."/>
            <person name="Meyer V."/>
            <person name="Mielnichuk N."/>
            <person name="Miskei M."/>
            <person name="Molnar A.P."/>
            <person name="Mule G."/>
            <person name="Ngan C.Y."/>
            <person name="Orejas M."/>
            <person name="Orosz E."/>
            <person name="Ouedraogo J.P."/>
            <person name="Overkamp K.M."/>
            <person name="Park H.-S."/>
            <person name="Perrone G."/>
            <person name="Piumi F."/>
            <person name="Punt P.J."/>
            <person name="Ram A.F."/>
            <person name="Ramon A."/>
            <person name="Rauscher S."/>
            <person name="Record E."/>
            <person name="Riano-Pachon D.M."/>
            <person name="Robert V."/>
            <person name="Roehrig J."/>
            <person name="Ruller R."/>
            <person name="Salamov A."/>
            <person name="Salih N.S."/>
            <person name="Samson R.A."/>
            <person name="Sandor E."/>
            <person name="Sanguinetti M."/>
            <person name="Schuetze T."/>
            <person name="Sepcic K."/>
            <person name="Shelest E."/>
            <person name="Sherlock G."/>
            <person name="Sophianopoulou V."/>
            <person name="Squina F.M."/>
            <person name="Sun H."/>
            <person name="Susca A."/>
            <person name="Todd R.B."/>
            <person name="Tsang A."/>
            <person name="Unkles S.E."/>
            <person name="van de Wiele N."/>
            <person name="van Rossen-Uffink D."/>
            <person name="Oliveira J.V."/>
            <person name="Vesth T.C."/>
            <person name="Visser J."/>
            <person name="Yu J.-H."/>
            <person name="Zhou M."/>
            <person name="Andersen M.R."/>
            <person name="Archer D.B."/>
            <person name="Baker S.E."/>
            <person name="Benoit I."/>
            <person name="Brakhage A.A."/>
            <person name="Braus G.H."/>
            <person name="Fischer R."/>
            <person name="Frisvad J.C."/>
            <person name="Goldman G.H."/>
            <person name="Houbraken J."/>
            <person name="Oakley B."/>
            <person name="Pocsi I."/>
            <person name="Scazzocchio C."/>
            <person name="Seiboth B."/>
            <person name="vanKuyk P.A."/>
            <person name="Wortman J."/>
            <person name="Dyer P.S."/>
            <person name="Grigoriev I.V."/>
        </authorList>
    </citation>
    <scope>NUCLEOTIDE SEQUENCE [LARGE SCALE GENOMIC DNA]</scope>
    <source>
        <strain evidence="4">CBS 106.47</strain>
    </source>
</reference>
<name>A0A1M3T0V4_ASPLC</name>
<dbReference type="Pfam" id="PF07287">
    <property type="entry name" value="AtuA"/>
    <property type="match status" value="1"/>
</dbReference>
<dbReference type="InterPro" id="IPR010839">
    <property type="entry name" value="AtuA_N"/>
</dbReference>
<dbReference type="VEuPathDB" id="FungiDB:ASPFODRAFT_85933"/>
<proteinExistence type="predicted"/>
<feature type="domain" description="Acyclic terpene utilisation N-terminal" evidence="1">
    <location>
        <begin position="43"/>
        <end position="194"/>
    </location>
</feature>
<dbReference type="InterPro" id="IPR056362">
    <property type="entry name" value="AtuA-like_ferredoxin_dom"/>
</dbReference>
<dbReference type="Pfam" id="PF23544">
    <property type="entry name" value="AtuA_ferredoxin"/>
    <property type="match status" value="1"/>
</dbReference>
<accession>A0A1M3T0V4</accession>
<dbReference type="AlphaFoldDB" id="A0A1M3T0V4"/>
<evidence type="ECO:0000313" key="3">
    <source>
        <dbReference type="EMBL" id="OJZ80356.1"/>
    </source>
</evidence>
<dbReference type="Proteomes" id="UP000184063">
    <property type="component" value="Unassembled WGS sequence"/>
</dbReference>
<dbReference type="EMBL" id="KV878256">
    <property type="protein sequence ID" value="OJZ80356.1"/>
    <property type="molecule type" value="Genomic_DNA"/>
</dbReference>
<evidence type="ECO:0000259" key="1">
    <source>
        <dbReference type="Pfam" id="PF07287"/>
    </source>
</evidence>
<gene>
    <name evidence="3" type="ORF">ASPFODRAFT_85933</name>
</gene>
<organism evidence="3 4">
    <name type="scientific">Aspergillus luchuensis (strain CBS 106.47)</name>
    <dbReference type="NCBI Taxonomy" id="1137211"/>
    <lineage>
        <taxon>Eukaryota</taxon>
        <taxon>Fungi</taxon>
        <taxon>Dikarya</taxon>
        <taxon>Ascomycota</taxon>
        <taxon>Pezizomycotina</taxon>
        <taxon>Eurotiomycetes</taxon>
        <taxon>Eurotiomycetidae</taxon>
        <taxon>Eurotiales</taxon>
        <taxon>Aspergillaceae</taxon>
        <taxon>Aspergillus</taxon>
        <taxon>Aspergillus subgen. Circumdati</taxon>
    </lineage>
</organism>
<evidence type="ECO:0000313" key="4">
    <source>
        <dbReference type="Proteomes" id="UP000184063"/>
    </source>
</evidence>